<gene>
    <name evidence="1" type="ORF">DPMN_137426</name>
</gene>
<keyword evidence="2" id="KW-1185">Reference proteome</keyword>
<dbReference type="Proteomes" id="UP000828390">
    <property type="component" value="Unassembled WGS sequence"/>
</dbReference>
<protein>
    <submittedName>
        <fullName evidence="1">Uncharacterized protein</fullName>
    </submittedName>
</protein>
<sequence length="77" mass="8987">MIAVLGLRTLELRRQHSKLLMMHRISYGLLDIPATDPLRRSITSTRGHGLEDMGDAVVRHWMPYCKTDTYRHSFFIC</sequence>
<reference evidence="1" key="2">
    <citation type="submission" date="2020-11" db="EMBL/GenBank/DDBJ databases">
        <authorList>
            <person name="McCartney M.A."/>
            <person name="Auch B."/>
            <person name="Kono T."/>
            <person name="Mallez S."/>
            <person name="Becker A."/>
            <person name="Gohl D.M."/>
            <person name="Silverstein K.A.T."/>
            <person name="Koren S."/>
            <person name="Bechman K.B."/>
            <person name="Herman A."/>
            <person name="Abrahante J.E."/>
            <person name="Garbe J."/>
        </authorList>
    </citation>
    <scope>NUCLEOTIDE SEQUENCE</scope>
    <source>
        <strain evidence="1">Duluth1</strain>
        <tissue evidence="1">Whole animal</tissue>
    </source>
</reference>
<accession>A0A9D4G1W6</accession>
<evidence type="ECO:0000313" key="2">
    <source>
        <dbReference type="Proteomes" id="UP000828390"/>
    </source>
</evidence>
<name>A0A9D4G1W6_DREPO</name>
<evidence type="ECO:0000313" key="1">
    <source>
        <dbReference type="EMBL" id="KAH3809063.1"/>
    </source>
</evidence>
<reference evidence="1" key="1">
    <citation type="journal article" date="2019" name="bioRxiv">
        <title>The Genome of the Zebra Mussel, Dreissena polymorpha: A Resource for Invasive Species Research.</title>
        <authorList>
            <person name="McCartney M.A."/>
            <person name="Auch B."/>
            <person name="Kono T."/>
            <person name="Mallez S."/>
            <person name="Zhang Y."/>
            <person name="Obille A."/>
            <person name="Becker A."/>
            <person name="Abrahante J.E."/>
            <person name="Garbe J."/>
            <person name="Badalamenti J.P."/>
            <person name="Herman A."/>
            <person name="Mangelson H."/>
            <person name="Liachko I."/>
            <person name="Sullivan S."/>
            <person name="Sone E.D."/>
            <person name="Koren S."/>
            <person name="Silverstein K.A.T."/>
            <person name="Beckman K.B."/>
            <person name="Gohl D.M."/>
        </authorList>
    </citation>
    <scope>NUCLEOTIDE SEQUENCE</scope>
    <source>
        <strain evidence="1">Duluth1</strain>
        <tissue evidence="1">Whole animal</tissue>
    </source>
</reference>
<dbReference type="AlphaFoldDB" id="A0A9D4G1W6"/>
<dbReference type="EMBL" id="JAIWYP010000006">
    <property type="protein sequence ID" value="KAH3809063.1"/>
    <property type="molecule type" value="Genomic_DNA"/>
</dbReference>
<comment type="caution">
    <text evidence="1">The sequence shown here is derived from an EMBL/GenBank/DDBJ whole genome shotgun (WGS) entry which is preliminary data.</text>
</comment>
<proteinExistence type="predicted"/>
<organism evidence="1 2">
    <name type="scientific">Dreissena polymorpha</name>
    <name type="common">Zebra mussel</name>
    <name type="synonym">Mytilus polymorpha</name>
    <dbReference type="NCBI Taxonomy" id="45954"/>
    <lineage>
        <taxon>Eukaryota</taxon>
        <taxon>Metazoa</taxon>
        <taxon>Spiralia</taxon>
        <taxon>Lophotrochozoa</taxon>
        <taxon>Mollusca</taxon>
        <taxon>Bivalvia</taxon>
        <taxon>Autobranchia</taxon>
        <taxon>Heteroconchia</taxon>
        <taxon>Euheterodonta</taxon>
        <taxon>Imparidentia</taxon>
        <taxon>Neoheterodontei</taxon>
        <taxon>Myida</taxon>
        <taxon>Dreissenoidea</taxon>
        <taxon>Dreissenidae</taxon>
        <taxon>Dreissena</taxon>
    </lineage>
</organism>